<dbReference type="Gene3D" id="1.25.40.10">
    <property type="entry name" value="Tetratricopeptide repeat domain"/>
    <property type="match status" value="1"/>
</dbReference>
<dbReference type="AlphaFoldDB" id="A0A382G697"/>
<dbReference type="EMBL" id="UINC01053324">
    <property type="protein sequence ID" value="SVB69701.1"/>
    <property type="molecule type" value="Genomic_DNA"/>
</dbReference>
<protein>
    <submittedName>
        <fullName evidence="1">Uncharacterized protein</fullName>
    </submittedName>
</protein>
<dbReference type="InterPro" id="IPR019734">
    <property type="entry name" value="TPR_rpt"/>
</dbReference>
<reference evidence="1" key="1">
    <citation type="submission" date="2018-05" db="EMBL/GenBank/DDBJ databases">
        <authorList>
            <person name="Lanie J.A."/>
            <person name="Ng W.-L."/>
            <person name="Kazmierczak K.M."/>
            <person name="Andrzejewski T.M."/>
            <person name="Davidsen T.M."/>
            <person name="Wayne K.J."/>
            <person name="Tettelin H."/>
            <person name="Glass J.I."/>
            <person name="Rusch D."/>
            <person name="Podicherti R."/>
            <person name="Tsui H.-C.T."/>
            <person name="Winkler M.E."/>
        </authorList>
    </citation>
    <scope>NUCLEOTIDE SEQUENCE</scope>
</reference>
<proteinExistence type="predicted"/>
<dbReference type="SMART" id="SM00028">
    <property type="entry name" value="TPR"/>
    <property type="match status" value="2"/>
</dbReference>
<accession>A0A382G697</accession>
<organism evidence="1">
    <name type="scientific">marine metagenome</name>
    <dbReference type="NCBI Taxonomy" id="408172"/>
    <lineage>
        <taxon>unclassified sequences</taxon>
        <taxon>metagenomes</taxon>
        <taxon>ecological metagenomes</taxon>
    </lineage>
</organism>
<dbReference type="InterPro" id="IPR011990">
    <property type="entry name" value="TPR-like_helical_dom_sf"/>
</dbReference>
<dbReference type="PROSITE" id="PS50005">
    <property type="entry name" value="TPR"/>
    <property type="match status" value="1"/>
</dbReference>
<name>A0A382G697_9ZZZZ</name>
<gene>
    <name evidence="1" type="ORF">METZ01_LOCUS222555</name>
</gene>
<evidence type="ECO:0000313" key="1">
    <source>
        <dbReference type="EMBL" id="SVB69701.1"/>
    </source>
</evidence>
<dbReference type="SUPFAM" id="SSF48452">
    <property type="entry name" value="TPR-like"/>
    <property type="match status" value="1"/>
</dbReference>
<sequence>MNHVSKISFTFIILLNILSASSRIVYTRPGLMMRVPTSSFQKAPYIFRTGFGVELHNFDPVNTAKGVYFDMELGRGFAAGFSAVQGGDTTSLDLLQESQYAPQVEFGFHFQQRLFTYNDISLSAGLQDIVFQNNQDAEQVLSLNTDLLSFFLVLASEKDLGDYKMNTYMGFGSGGLGPMDSIKVVTDSTQQGNAGVFVGFLLKTPYFSRTGGMDIVGEFDGTGVNVGLRIPLTSDYRLNLGFTHIERLPDWDSRYWTGHPAFSLGLDMAVPRLPSGQVPQVGPSGRPMAPGMPVPEGYETVPMYRDSTIAMADFAVKSLRDSISMMDNEMRNLMVQLSAKEQESKFLDDSLRSLKLDQNVSDKNMNEAMRHLSRSLRYFYAGDFRESLKEVDLALELQPDLALAYARRGSIYYKLGDVQRATINWNLALRLDPEYDDVRNILKALHENRLKTASMFEE</sequence>